<evidence type="ECO:0000256" key="1">
    <source>
        <dbReference type="SAM" id="MobiDB-lite"/>
    </source>
</evidence>
<name>A0AAV6GXJ5_9TELE</name>
<reference evidence="2" key="1">
    <citation type="submission" date="2020-10" db="EMBL/GenBank/DDBJ databases">
        <title>Chromosome-scale genome assembly of the Allis shad, Alosa alosa.</title>
        <authorList>
            <person name="Margot Z."/>
            <person name="Christophe K."/>
            <person name="Cabau C."/>
            <person name="Louis A."/>
            <person name="Berthelot C."/>
            <person name="Parey E."/>
            <person name="Roest Crollius H."/>
            <person name="Montfort J."/>
            <person name="Robinson-Rechavi M."/>
            <person name="Bucao C."/>
            <person name="Bouchez O."/>
            <person name="Gislard M."/>
            <person name="Lluch J."/>
            <person name="Milhes M."/>
            <person name="Lampietro C."/>
            <person name="Lopez Roques C."/>
            <person name="Donnadieu C."/>
            <person name="Braasch I."/>
            <person name="Desvignes T."/>
            <person name="Postlethwait J."/>
            <person name="Bobe J."/>
            <person name="Guiguen Y."/>
        </authorList>
    </citation>
    <scope>NUCLEOTIDE SEQUENCE</scope>
    <source>
        <strain evidence="2">M-15738</strain>
        <tissue evidence="2">Blood</tissue>
    </source>
</reference>
<keyword evidence="3" id="KW-1185">Reference proteome</keyword>
<accession>A0AAV6GXJ5</accession>
<proteinExistence type="predicted"/>
<gene>
    <name evidence="2" type="ORF">AALO_G00098370</name>
</gene>
<feature type="region of interest" description="Disordered" evidence="1">
    <location>
        <begin position="40"/>
        <end position="68"/>
    </location>
</feature>
<dbReference type="AlphaFoldDB" id="A0AAV6GXJ5"/>
<dbReference type="EMBL" id="JADWDJ010000007">
    <property type="protein sequence ID" value="KAG5278382.1"/>
    <property type="molecule type" value="Genomic_DNA"/>
</dbReference>
<protein>
    <submittedName>
        <fullName evidence="2">Uncharacterized protein</fullName>
    </submittedName>
</protein>
<sequence>MSRHQVNKEDITTQDAELPTEGGFLSGLCGLFSDSCPLGVPGEHQTNPMGQTWRARRPGGRTGVASRS</sequence>
<comment type="caution">
    <text evidence="2">The sequence shown here is derived from an EMBL/GenBank/DDBJ whole genome shotgun (WGS) entry which is preliminary data.</text>
</comment>
<evidence type="ECO:0000313" key="3">
    <source>
        <dbReference type="Proteomes" id="UP000823561"/>
    </source>
</evidence>
<evidence type="ECO:0000313" key="2">
    <source>
        <dbReference type="EMBL" id="KAG5278382.1"/>
    </source>
</evidence>
<dbReference type="Proteomes" id="UP000823561">
    <property type="component" value="Chromosome 7"/>
</dbReference>
<organism evidence="2 3">
    <name type="scientific">Alosa alosa</name>
    <name type="common">allis shad</name>
    <dbReference type="NCBI Taxonomy" id="278164"/>
    <lineage>
        <taxon>Eukaryota</taxon>
        <taxon>Metazoa</taxon>
        <taxon>Chordata</taxon>
        <taxon>Craniata</taxon>
        <taxon>Vertebrata</taxon>
        <taxon>Euteleostomi</taxon>
        <taxon>Actinopterygii</taxon>
        <taxon>Neopterygii</taxon>
        <taxon>Teleostei</taxon>
        <taxon>Clupei</taxon>
        <taxon>Clupeiformes</taxon>
        <taxon>Clupeoidei</taxon>
        <taxon>Clupeidae</taxon>
        <taxon>Alosa</taxon>
    </lineage>
</organism>